<organism evidence="2 3">
    <name type="scientific">Kibdelosporangium banguiense</name>
    <dbReference type="NCBI Taxonomy" id="1365924"/>
    <lineage>
        <taxon>Bacteria</taxon>
        <taxon>Bacillati</taxon>
        <taxon>Actinomycetota</taxon>
        <taxon>Actinomycetes</taxon>
        <taxon>Pseudonocardiales</taxon>
        <taxon>Pseudonocardiaceae</taxon>
        <taxon>Kibdelosporangium</taxon>
    </lineage>
</organism>
<dbReference type="Pfam" id="PF03559">
    <property type="entry name" value="Hexose_dehydrat"/>
    <property type="match status" value="2"/>
</dbReference>
<name>A0ABS4TW82_9PSEU</name>
<sequence>MAEEHDAGLAKRLAISASAKAGRGATADFHAAFAGLAEAMPIQVDRIPFAELAGWAFHPGTGNLVHDTGRFFTVESIEVRIPDAVVPGWSQPIINQPEVGILGILVKEFGGVLHCLMQAKAEPGNCNGVQLSPTVQATHSNYTRVHGGRRVPYLEYFLDADAHQVVADVLQSEQGSWFYRKRNRNMVIEVTGPVEVLDGFCWLTIGQLHQLLGQDNLLNMDSRTVLSCLPFTGEALESVFAADTEDLRAAAIRSYHELSPSRHSTREVLSWITAARSRGDVRTRRIPLAEVTGWTRDATAITHDSGQFFRIIAVDVQAGSRERTSWTQPMLEPVEVGVVAFLVKSIAGVLHVLVNACIEPGYLDVVELAPTVQCCPGNYAHLAPEARPPFLDAVLDTPPERILFDTVLSEEGGRFFAARNRYLVVEADDDEHEPPPPDFRWLTLHQLVGLLRHSHYVNVQARSLIACLHGLSARHSAVVQPANGGRR</sequence>
<protein>
    <submittedName>
        <fullName evidence="2">Oxidase EvaA</fullName>
        <ecNumber evidence="2">4.2.1.159</ecNumber>
    </submittedName>
</protein>
<reference evidence="2 3" key="1">
    <citation type="submission" date="2021-03" db="EMBL/GenBank/DDBJ databases">
        <title>Sequencing the genomes of 1000 actinobacteria strains.</title>
        <authorList>
            <person name="Klenk H.-P."/>
        </authorList>
    </citation>
    <scope>NUCLEOTIDE SEQUENCE [LARGE SCALE GENOMIC DNA]</scope>
    <source>
        <strain evidence="2 3">DSM 46670</strain>
    </source>
</reference>
<evidence type="ECO:0000313" key="2">
    <source>
        <dbReference type="EMBL" id="MBP2328666.1"/>
    </source>
</evidence>
<dbReference type="EMBL" id="JAGINW010000001">
    <property type="protein sequence ID" value="MBP2328666.1"/>
    <property type="molecule type" value="Genomic_DNA"/>
</dbReference>
<dbReference type="InterPro" id="IPR038153">
    <property type="entry name" value="EvaA-like_sf"/>
</dbReference>
<comment type="caution">
    <text evidence="2">The sequence shown here is derived from an EMBL/GenBank/DDBJ whole genome shotgun (WGS) entry which is preliminary data.</text>
</comment>
<dbReference type="Proteomes" id="UP001519332">
    <property type="component" value="Unassembled WGS sequence"/>
</dbReference>
<feature type="domain" description="dTDP-4-dehydro-6-deoxy-alpha-D-glucopyranose 2,3-dehydratase" evidence="1">
    <location>
        <begin position="27"/>
        <end position="229"/>
    </location>
</feature>
<accession>A0ABS4TW82</accession>
<evidence type="ECO:0000313" key="3">
    <source>
        <dbReference type="Proteomes" id="UP001519332"/>
    </source>
</evidence>
<evidence type="ECO:0000259" key="1">
    <source>
        <dbReference type="Pfam" id="PF03559"/>
    </source>
</evidence>
<keyword evidence="3" id="KW-1185">Reference proteome</keyword>
<feature type="domain" description="dTDP-4-dehydro-6-deoxy-alpha-D-glucopyranose 2,3-dehydratase" evidence="1">
    <location>
        <begin position="265"/>
        <end position="468"/>
    </location>
</feature>
<gene>
    <name evidence="2" type="ORF">JOF56_009051</name>
</gene>
<dbReference type="InterPro" id="IPR005212">
    <property type="entry name" value="EvaA-like"/>
</dbReference>
<proteinExistence type="predicted"/>
<keyword evidence="2" id="KW-0456">Lyase</keyword>
<dbReference type="Gene3D" id="3.90.79.40">
    <property type="entry name" value="EvaA sugar 2,3-dehydratase subunit"/>
    <property type="match status" value="2"/>
</dbReference>
<dbReference type="EC" id="4.2.1.159" evidence="2"/>
<dbReference type="GO" id="GO:0016829">
    <property type="term" value="F:lyase activity"/>
    <property type="evidence" value="ECO:0007669"/>
    <property type="project" value="UniProtKB-KW"/>
</dbReference>
<dbReference type="RefSeq" id="WP_209645611.1">
    <property type="nucleotide sequence ID" value="NZ_JAGINW010000001.1"/>
</dbReference>